<dbReference type="RefSeq" id="WP_163772311.1">
    <property type="nucleotide sequence ID" value="NZ_JAAGXA010000006.1"/>
</dbReference>
<sequence length="243" mass="25962">MGDHDVPPGPPPEQFLRPGPAPYPQVEPSATPPPHVAPPASPYPVPAPYPVPWGGPVPPRRTSGTGLAVVVGIAVAAAALGVGLMLVDDALSSPNAGTTMEDVDASDPWFVDELDSTAVWVEDLAVGDCFFDGPYEGDGDIGSSWEVDVVDCADRHPLEVVGEFELTGDRLPRQNESFFLDLEDRCWSAFDDNVAPDAAPADLWITFYWPSRQSWDEGDRLVTCVAATDRLRRGSLVGGSRPT</sequence>
<keyword evidence="2" id="KW-0472">Membrane</keyword>
<reference evidence="4 5" key="1">
    <citation type="journal article" date="2014" name="Int. J. Syst. Evol. Microbiol.">
        <title>Nocardioides zeae sp. nov., isolated from the stem of Zea mays.</title>
        <authorList>
            <person name="Glaeser S.P."/>
            <person name="McInroy J.A."/>
            <person name="Busse H.J."/>
            <person name="Kampfer P."/>
        </authorList>
    </citation>
    <scope>NUCLEOTIDE SEQUENCE [LARGE SCALE GENOMIC DNA]</scope>
    <source>
        <strain evidence="4 5">JCM 30728</strain>
    </source>
</reference>
<keyword evidence="5" id="KW-1185">Reference proteome</keyword>
<keyword evidence="2" id="KW-0812">Transmembrane</keyword>
<name>A0A6P0HJ91_9ACTN</name>
<protein>
    <recommendedName>
        <fullName evidence="3">Septum formation-related domain-containing protein</fullName>
    </recommendedName>
</protein>
<accession>A0A6P0HJ91</accession>
<evidence type="ECO:0000256" key="2">
    <source>
        <dbReference type="SAM" id="Phobius"/>
    </source>
</evidence>
<evidence type="ECO:0000259" key="3">
    <source>
        <dbReference type="Pfam" id="PF13845"/>
    </source>
</evidence>
<feature type="domain" description="Septum formation-related" evidence="3">
    <location>
        <begin position="148"/>
        <end position="224"/>
    </location>
</feature>
<evidence type="ECO:0000313" key="5">
    <source>
        <dbReference type="Proteomes" id="UP000468687"/>
    </source>
</evidence>
<dbReference type="AlphaFoldDB" id="A0A6P0HJ91"/>
<gene>
    <name evidence="4" type="ORF">G3T38_10895</name>
</gene>
<evidence type="ECO:0000256" key="1">
    <source>
        <dbReference type="SAM" id="MobiDB-lite"/>
    </source>
</evidence>
<dbReference type="InterPro" id="IPR026004">
    <property type="entry name" value="Septum_form"/>
</dbReference>
<organism evidence="4 5">
    <name type="scientific">Nocardioides zeae</name>
    <dbReference type="NCBI Taxonomy" id="1457234"/>
    <lineage>
        <taxon>Bacteria</taxon>
        <taxon>Bacillati</taxon>
        <taxon>Actinomycetota</taxon>
        <taxon>Actinomycetes</taxon>
        <taxon>Propionibacteriales</taxon>
        <taxon>Nocardioidaceae</taxon>
        <taxon>Nocardioides</taxon>
    </lineage>
</organism>
<dbReference type="Proteomes" id="UP000468687">
    <property type="component" value="Unassembled WGS sequence"/>
</dbReference>
<comment type="caution">
    <text evidence="4">The sequence shown here is derived from an EMBL/GenBank/DDBJ whole genome shotgun (WGS) entry which is preliminary data.</text>
</comment>
<evidence type="ECO:0000313" key="4">
    <source>
        <dbReference type="EMBL" id="NEN78782.1"/>
    </source>
</evidence>
<dbReference type="Pfam" id="PF13845">
    <property type="entry name" value="Septum_form"/>
    <property type="match status" value="1"/>
</dbReference>
<proteinExistence type="predicted"/>
<feature type="transmembrane region" description="Helical" evidence="2">
    <location>
        <begin position="66"/>
        <end position="87"/>
    </location>
</feature>
<keyword evidence="2" id="KW-1133">Transmembrane helix</keyword>
<dbReference type="EMBL" id="JAAGXA010000006">
    <property type="protein sequence ID" value="NEN78782.1"/>
    <property type="molecule type" value="Genomic_DNA"/>
</dbReference>
<feature type="region of interest" description="Disordered" evidence="1">
    <location>
        <begin position="1"/>
        <end position="45"/>
    </location>
</feature>
<feature type="compositionally biased region" description="Pro residues" evidence="1">
    <location>
        <begin position="7"/>
        <end position="45"/>
    </location>
</feature>